<feature type="compositionally biased region" description="Gly residues" evidence="1">
    <location>
        <begin position="492"/>
        <end position="501"/>
    </location>
</feature>
<sequence length="501" mass="52258">MTDERQQDPSVDLSFPIAEGQGSQRSVTPEPEAVDHVPWLDHDVVDTDWDIPMITFPHDLDMGDHGTSGDAEFAPKPRVASSQHAGNGFIGVPQTGEQTGSEQRGESAGSSAGSGDAEGERTLVLGSGLHALNPDDAQLNPWDAQDGHANPGNHISSENDEFSDIVRMAGAQTPGAGVPPQFRDADAAALPPQGLQRRRILAVIILMAVCVALIAAVATWLVKRHGMADAHRQAVVTCTAAVRSYTTADASLRTALDNVKAQQSLKAAQVHDGSTIDTLSKTIANARAQRLSATQRRCDESSSAGVLDKRARDARSAVVNIRSSVTAVTKAAADVRASKAQRDSEITSARQEVNASIAQAVTLLNSSQNQVDENATRVTLETAVSAARQAVANDNAYLDTLHKVKNDLDTAQVAVNQSMSAYAARQSASQNAAPVVPVAPAAPASPSVPAPRTPTRDTTKSDEDAKDSGGDGDNKEPPPDQGLSPQDSPGSQGSGAGDGVQ</sequence>
<feature type="compositionally biased region" description="Low complexity" evidence="1">
    <location>
        <begin position="100"/>
        <end position="115"/>
    </location>
</feature>
<evidence type="ECO:0000313" key="3">
    <source>
        <dbReference type="EMBL" id="KFI79186.1"/>
    </source>
</evidence>
<dbReference type="STRING" id="1437603.GCA_000771525_01339"/>
<feature type="region of interest" description="Disordered" evidence="1">
    <location>
        <begin position="134"/>
        <end position="154"/>
    </location>
</feature>
<organism evidence="3 4">
    <name type="scientific">Bifidobacterium mongoliense DSM 21395</name>
    <dbReference type="NCBI Taxonomy" id="1437603"/>
    <lineage>
        <taxon>Bacteria</taxon>
        <taxon>Bacillati</taxon>
        <taxon>Actinomycetota</taxon>
        <taxon>Actinomycetes</taxon>
        <taxon>Bifidobacteriales</taxon>
        <taxon>Bifidobacteriaceae</taxon>
        <taxon>Bifidobacterium</taxon>
    </lineage>
</organism>
<dbReference type="AlphaFoldDB" id="A0A087C7D6"/>
<comment type="caution">
    <text evidence="3">The sequence shown here is derived from an EMBL/GenBank/DDBJ whole genome shotgun (WGS) entry which is preliminary data.</text>
</comment>
<gene>
    <name evidence="3" type="ORF">BMON_0383</name>
</gene>
<name>A0A087C7D6_9BIFI</name>
<dbReference type="OrthoDB" id="3239074at2"/>
<feature type="compositionally biased region" description="Low complexity" evidence="1">
    <location>
        <begin position="481"/>
        <end position="491"/>
    </location>
</feature>
<evidence type="ECO:0000313" key="4">
    <source>
        <dbReference type="Proteomes" id="UP000029082"/>
    </source>
</evidence>
<accession>A0A087C7D6</accession>
<protein>
    <recommendedName>
        <fullName evidence="5">Sugar-binding protein</fullName>
    </recommendedName>
</protein>
<feature type="compositionally biased region" description="Basic and acidic residues" evidence="1">
    <location>
        <begin position="454"/>
        <end position="478"/>
    </location>
</feature>
<reference evidence="3 4" key="1">
    <citation type="submission" date="2014-03" db="EMBL/GenBank/DDBJ databases">
        <title>Genomics of Bifidobacteria.</title>
        <authorList>
            <person name="Ventura M."/>
            <person name="Milani C."/>
            <person name="Lugli G.A."/>
        </authorList>
    </citation>
    <scope>NUCLEOTIDE SEQUENCE [LARGE SCALE GENOMIC DNA]</scope>
    <source>
        <strain evidence="3 4">DSM 21395</strain>
    </source>
</reference>
<dbReference type="RefSeq" id="WP_152595745.1">
    <property type="nucleotide sequence ID" value="NZ_JDUO01000004.1"/>
</dbReference>
<dbReference type="Proteomes" id="UP000029082">
    <property type="component" value="Unassembled WGS sequence"/>
</dbReference>
<dbReference type="GeneID" id="93094407"/>
<feature type="region of interest" description="Disordered" evidence="1">
    <location>
        <begin position="62"/>
        <end position="119"/>
    </location>
</feature>
<keyword evidence="4" id="KW-1185">Reference proteome</keyword>
<evidence type="ECO:0008006" key="5">
    <source>
        <dbReference type="Google" id="ProtNLM"/>
    </source>
</evidence>
<feature type="region of interest" description="Disordered" evidence="1">
    <location>
        <begin position="438"/>
        <end position="501"/>
    </location>
</feature>
<feature type="transmembrane region" description="Helical" evidence="2">
    <location>
        <begin position="200"/>
        <end position="222"/>
    </location>
</feature>
<feature type="region of interest" description="Disordered" evidence="1">
    <location>
        <begin position="1"/>
        <end position="32"/>
    </location>
</feature>
<keyword evidence="2" id="KW-1133">Transmembrane helix</keyword>
<keyword evidence="2" id="KW-0472">Membrane</keyword>
<evidence type="ECO:0000256" key="2">
    <source>
        <dbReference type="SAM" id="Phobius"/>
    </source>
</evidence>
<evidence type="ECO:0000256" key="1">
    <source>
        <dbReference type="SAM" id="MobiDB-lite"/>
    </source>
</evidence>
<proteinExistence type="predicted"/>
<dbReference type="EMBL" id="JGZE01000002">
    <property type="protein sequence ID" value="KFI79186.1"/>
    <property type="molecule type" value="Genomic_DNA"/>
</dbReference>
<keyword evidence="2" id="KW-0812">Transmembrane</keyword>